<evidence type="ECO:0000313" key="3">
    <source>
        <dbReference type="EMBL" id="GAA2110776.1"/>
    </source>
</evidence>
<reference evidence="3 4" key="1">
    <citation type="journal article" date="2019" name="Int. J. Syst. Evol. Microbiol.">
        <title>The Global Catalogue of Microorganisms (GCM) 10K type strain sequencing project: providing services to taxonomists for standard genome sequencing and annotation.</title>
        <authorList>
            <consortium name="The Broad Institute Genomics Platform"/>
            <consortium name="The Broad Institute Genome Sequencing Center for Infectious Disease"/>
            <person name="Wu L."/>
            <person name="Ma J."/>
        </authorList>
    </citation>
    <scope>NUCLEOTIDE SEQUENCE [LARGE SCALE GENOMIC DNA]</scope>
    <source>
        <strain evidence="3 4">JCM 15914</strain>
    </source>
</reference>
<sequence>MAATLEEQTPTFEIERSRPTPNPLNLTEEQLIELEVKFDAIRDEITAKRGASDARYINRVIKLQRSLEMVGRASMLFSKHKPLWFLGVGCLAGGKILENMEIGHNVLHGQWDWMNDMEIHSTTWEWDFVAPASGWQRTHNETHHTWTNVVGKDRDVGYNVLRMDPSQPWRPANLLNPVINAGLAPMFEWGIAIYDIEFDQYLEGNKPKAAMLKDLKRVLKKFGRQSAKDFVLSPLLASLTGSAKSSIKGYVAANVIRNLWAHAVIFCGHFPDGAETFTEEDIENESRGHWYLRQAMGSANIDGSPFMHFMTGNLSFQIEHHLFPDLPSNRMAEIAPRVKAICEEYGIPYTSGPLPKQVFEAWRKVFRLALP</sequence>
<evidence type="ECO:0000313" key="4">
    <source>
        <dbReference type="Proteomes" id="UP001500166"/>
    </source>
</evidence>
<dbReference type="PANTHER" id="PTHR19353">
    <property type="entry name" value="FATTY ACID DESATURASE 2"/>
    <property type="match status" value="1"/>
</dbReference>
<feature type="compositionally biased region" description="Polar residues" evidence="1">
    <location>
        <begin position="1"/>
        <end position="11"/>
    </location>
</feature>
<dbReference type="RefSeq" id="WP_344223542.1">
    <property type="nucleotide sequence ID" value="NZ_BAAAQA010000003.1"/>
</dbReference>
<accession>A0ABN2XFJ8</accession>
<keyword evidence="4" id="KW-1185">Reference proteome</keyword>
<dbReference type="EMBL" id="BAAAQA010000003">
    <property type="protein sequence ID" value="GAA2110776.1"/>
    <property type="molecule type" value="Genomic_DNA"/>
</dbReference>
<dbReference type="Proteomes" id="UP001500166">
    <property type="component" value="Unassembled WGS sequence"/>
</dbReference>
<dbReference type="PANTHER" id="PTHR19353:SF19">
    <property type="entry name" value="DELTA(5) FATTY ACID DESATURASE C-RELATED"/>
    <property type="match status" value="1"/>
</dbReference>
<comment type="caution">
    <text evidence="3">The sequence shown here is derived from an EMBL/GenBank/DDBJ whole genome shotgun (WGS) entry which is preliminary data.</text>
</comment>
<evidence type="ECO:0000259" key="2">
    <source>
        <dbReference type="Pfam" id="PF00487"/>
    </source>
</evidence>
<protein>
    <submittedName>
        <fullName evidence="3">Acyl-CoA desaturase</fullName>
    </submittedName>
</protein>
<dbReference type="InterPro" id="IPR012171">
    <property type="entry name" value="Fatty_acid_desaturase"/>
</dbReference>
<dbReference type="InterPro" id="IPR005804">
    <property type="entry name" value="FA_desaturase_dom"/>
</dbReference>
<gene>
    <name evidence="3" type="ORF">GCM10009824_05650</name>
</gene>
<organism evidence="3 4">
    <name type="scientific">Kocuria atrinae</name>
    <dbReference type="NCBI Taxonomy" id="592377"/>
    <lineage>
        <taxon>Bacteria</taxon>
        <taxon>Bacillati</taxon>
        <taxon>Actinomycetota</taxon>
        <taxon>Actinomycetes</taxon>
        <taxon>Micrococcales</taxon>
        <taxon>Micrococcaceae</taxon>
        <taxon>Kocuria</taxon>
    </lineage>
</organism>
<dbReference type="Pfam" id="PF00487">
    <property type="entry name" value="FA_desaturase"/>
    <property type="match status" value="1"/>
</dbReference>
<feature type="region of interest" description="Disordered" evidence="1">
    <location>
        <begin position="1"/>
        <end position="20"/>
    </location>
</feature>
<proteinExistence type="predicted"/>
<dbReference type="CDD" id="cd03506">
    <property type="entry name" value="Delta6-FADS-like"/>
    <property type="match status" value="1"/>
</dbReference>
<name>A0ABN2XFJ8_9MICC</name>
<evidence type="ECO:0000256" key="1">
    <source>
        <dbReference type="SAM" id="MobiDB-lite"/>
    </source>
</evidence>
<feature type="domain" description="Fatty acid desaturase" evidence="2">
    <location>
        <begin position="84"/>
        <end position="351"/>
    </location>
</feature>